<protein>
    <submittedName>
        <fullName evidence="2">Uncharacterized protein</fullName>
    </submittedName>
</protein>
<proteinExistence type="predicted"/>
<evidence type="ECO:0000313" key="3">
    <source>
        <dbReference type="Proteomes" id="UP000007174"/>
    </source>
</evidence>
<evidence type="ECO:0000256" key="1">
    <source>
        <dbReference type="SAM" id="MobiDB-lite"/>
    </source>
</evidence>
<name>H1W476_COLHI</name>
<evidence type="ECO:0000313" key="2">
    <source>
        <dbReference type="EMBL" id="CCF47289.1"/>
    </source>
</evidence>
<sequence length="171" mass="18874">APGSDFGLAGPFPPGSKRPSAAWASSRCELGHLIGSTRKAMARKQRQHAAVVSSRGAGRCLVLVLRVSRIRSVAHDWLLVLRIALDRATGVVKATALQVLYGRQPRIWQCVFLSWTSAQVHDMFRQLRQQETETTRGIKYGRSLALHVGSRGPKSKSPSAQRPLVDEQRNQ</sequence>
<feature type="region of interest" description="Disordered" evidence="1">
    <location>
        <begin position="147"/>
        <end position="171"/>
    </location>
</feature>
<feature type="non-terminal residue" evidence="2">
    <location>
        <position position="1"/>
    </location>
</feature>
<dbReference type="EMBL" id="CACQ02009565">
    <property type="protein sequence ID" value="CCF47289.1"/>
    <property type="molecule type" value="Genomic_DNA"/>
</dbReference>
<accession>H1W476</accession>
<gene>
    <name evidence="2" type="ORF">CH063_15739</name>
</gene>
<dbReference type="AlphaFoldDB" id="H1W476"/>
<organism evidence="2 3">
    <name type="scientific">Colletotrichum higginsianum (strain IMI 349063)</name>
    <name type="common">Crucifer anthracnose fungus</name>
    <dbReference type="NCBI Taxonomy" id="759273"/>
    <lineage>
        <taxon>Eukaryota</taxon>
        <taxon>Fungi</taxon>
        <taxon>Dikarya</taxon>
        <taxon>Ascomycota</taxon>
        <taxon>Pezizomycotina</taxon>
        <taxon>Sordariomycetes</taxon>
        <taxon>Hypocreomycetidae</taxon>
        <taxon>Glomerellales</taxon>
        <taxon>Glomerellaceae</taxon>
        <taxon>Colletotrichum</taxon>
        <taxon>Colletotrichum destructivum species complex</taxon>
    </lineage>
</organism>
<reference evidence="3" key="1">
    <citation type="journal article" date="2012" name="Nat. Genet.">
        <title>Lifestyle transitions in plant pathogenic Colletotrichum fungi deciphered by genome and transcriptome analyses.</title>
        <authorList>
            <person name="O'Connell R.J."/>
            <person name="Thon M.R."/>
            <person name="Hacquard S."/>
            <person name="Amyotte S.G."/>
            <person name="Kleemann J."/>
            <person name="Torres M.F."/>
            <person name="Damm U."/>
            <person name="Buiate E.A."/>
            <person name="Epstein L."/>
            <person name="Alkan N."/>
            <person name="Altmueller J."/>
            <person name="Alvarado-Balderrama L."/>
            <person name="Bauser C.A."/>
            <person name="Becker C."/>
            <person name="Birren B.W."/>
            <person name="Chen Z."/>
            <person name="Choi J."/>
            <person name="Crouch J.A."/>
            <person name="Duvick J.P."/>
            <person name="Farman M.A."/>
            <person name="Gan P."/>
            <person name="Heiman D."/>
            <person name="Henrissat B."/>
            <person name="Howard R.J."/>
            <person name="Kabbage M."/>
            <person name="Koch C."/>
            <person name="Kracher B."/>
            <person name="Kubo Y."/>
            <person name="Law A.D."/>
            <person name="Lebrun M.-H."/>
            <person name="Lee Y.-H."/>
            <person name="Miyara I."/>
            <person name="Moore N."/>
            <person name="Neumann U."/>
            <person name="Nordstroem K."/>
            <person name="Panaccione D.G."/>
            <person name="Panstruga R."/>
            <person name="Place M."/>
            <person name="Proctor R.H."/>
            <person name="Prusky D."/>
            <person name="Rech G."/>
            <person name="Reinhardt R."/>
            <person name="Rollins J.A."/>
            <person name="Rounsley S."/>
            <person name="Schardl C.L."/>
            <person name="Schwartz D.C."/>
            <person name="Shenoy N."/>
            <person name="Shirasu K."/>
            <person name="Sikhakolli U.R."/>
            <person name="Stueber K."/>
            <person name="Sukno S.A."/>
            <person name="Sweigard J.A."/>
            <person name="Takano Y."/>
            <person name="Takahara H."/>
            <person name="Trail F."/>
            <person name="van der Does H.C."/>
            <person name="Voll L.M."/>
            <person name="Will I."/>
            <person name="Young S."/>
            <person name="Zeng Q."/>
            <person name="Zhang J."/>
            <person name="Zhou S."/>
            <person name="Dickman M.B."/>
            <person name="Schulze-Lefert P."/>
            <person name="Ver Loren van Themaat E."/>
            <person name="Ma L.-J."/>
            <person name="Vaillancourt L.J."/>
        </authorList>
    </citation>
    <scope>NUCLEOTIDE SEQUENCE [LARGE SCALE GENOMIC DNA]</scope>
    <source>
        <strain evidence="3">IMI 349063</strain>
    </source>
</reference>
<dbReference type="HOGENOM" id="CLU_1566610_0_0_1"/>
<dbReference type="Proteomes" id="UP000007174">
    <property type="component" value="Unassembled WGS sequence"/>
</dbReference>